<dbReference type="EMBL" id="CYZX01000004">
    <property type="protein sequence ID" value="CUN99419.1"/>
    <property type="molecule type" value="Genomic_DNA"/>
</dbReference>
<sequence length="138" mass="15732">MGFKDKLGKYYSDAYMQKYGDRMTSVSGTILSVKTETKSILGIFNKIRVYLVVKPEAGKQVVKCQYKMNKWFKKPTFIDVNQGHKVIIMGIKGEKGKAEADTVLISNIANLTTKKDLHPFDHAQIKKARQQATKMRTR</sequence>
<accession>A0A174BGW6</accession>
<evidence type="ECO:0000313" key="2">
    <source>
        <dbReference type="Proteomes" id="UP000095594"/>
    </source>
</evidence>
<organism evidence="1 2">
    <name type="scientific">Clostridium disporicum</name>
    <dbReference type="NCBI Taxonomy" id="84024"/>
    <lineage>
        <taxon>Bacteria</taxon>
        <taxon>Bacillati</taxon>
        <taxon>Bacillota</taxon>
        <taxon>Clostridia</taxon>
        <taxon>Eubacteriales</taxon>
        <taxon>Clostridiaceae</taxon>
        <taxon>Clostridium</taxon>
    </lineage>
</organism>
<dbReference type="RefSeq" id="WP_055264111.1">
    <property type="nucleotide sequence ID" value="NZ_CABIXQ010000004.1"/>
</dbReference>
<proteinExistence type="predicted"/>
<dbReference type="Proteomes" id="UP000095594">
    <property type="component" value="Unassembled WGS sequence"/>
</dbReference>
<name>A0A174BGW6_9CLOT</name>
<evidence type="ECO:0000313" key="1">
    <source>
        <dbReference type="EMBL" id="CUN99419.1"/>
    </source>
</evidence>
<gene>
    <name evidence="1" type="ORF">ERS852471_00777</name>
</gene>
<dbReference type="AlphaFoldDB" id="A0A174BGW6"/>
<protein>
    <submittedName>
        <fullName evidence="1">Uncharacterized protein</fullName>
    </submittedName>
</protein>
<reference evidence="1 2" key="1">
    <citation type="submission" date="2015-09" db="EMBL/GenBank/DDBJ databases">
        <authorList>
            <consortium name="Pathogen Informatics"/>
        </authorList>
    </citation>
    <scope>NUCLEOTIDE SEQUENCE [LARGE SCALE GENOMIC DNA]</scope>
    <source>
        <strain evidence="1 2">2789STDY5834856</strain>
    </source>
</reference>
<dbReference type="OrthoDB" id="1904661at2"/>